<sequence length="32" mass="3420">MADGAALRVVLDGRPVAVVRLDDRVHAIDDTC</sequence>
<organism evidence="1">
    <name type="scientific">marine metagenome</name>
    <dbReference type="NCBI Taxonomy" id="408172"/>
    <lineage>
        <taxon>unclassified sequences</taxon>
        <taxon>metagenomes</taxon>
        <taxon>ecological metagenomes</taxon>
    </lineage>
</organism>
<feature type="non-terminal residue" evidence="1">
    <location>
        <position position="32"/>
    </location>
</feature>
<gene>
    <name evidence="1" type="ORF">METZ01_LOCUS375158</name>
</gene>
<dbReference type="SUPFAM" id="SSF50022">
    <property type="entry name" value="ISP domain"/>
    <property type="match status" value="1"/>
</dbReference>
<name>A0A382TJL2_9ZZZZ</name>
<accession>A0A382TJL2</accession>
<evidence type="ECO:0000313" key="1">
    <source>
        <dbReference type="EMBL" id="SVD22304.1"/>
    </source>
</evidence>
<dbReference type="EMBL" id="UINC01137143">
    <property type="protein sequence ID" value="SVD22304.1"/>
    <property type="molecule type" value="Genomic_DNA"/>
</dbReference>
<proteinExistence type="predicted"/>
<dbReference type="Gene3D" id="2.102.10.10">
    <property type="entry name" value="Rieske [2Fe-2S] iron-sulphur domain"/>
    <property type="match status" value="1"/>
</dbReference>
<dbReference type="AlphaFoldDB" id="A0A382TJL2"/>
<dbReference type="GO" id="GO:0051537">
    <property type="term" value="F:2 iron, 2 sulfur cluster binding"/>
    <property type="evidence" value="ECO:0007669"/>
    <property type="project" value="InterPro"/>
</dbReference>
<evidence type="ECO:0008006" key="2">
    <source>
        <dbReference type="Google" id="ProtNLM"/>
    </source>
</evidence>
<dbReference type="InterPro" id="IPR036922">
    <property type="entry name" value="Rieske_2Fe-2S_sf"/>
</dbReference>
<protein>
    <recommendedName>
        <fullName evidence="2">Rieske domain-containing protein</fullName>
    </recommendedName>
</protein>
<reference evidence="1" key="1">
    <citation type="submission" date="2018-05" db="EMBL/GenBank/DDBJ databases">
        <authorList>
            <person name="Lanie J.A."/>
            <person name="Ng W.-L."/>
            <person name="Kazmierczak K.M."/>
            <person name="Andrzejewski T.M."/>
            <person name="Davidsen T.M."/>
            <person name="Wayne K.J."/>
            <person name="Tettelin H."/>
            <person name="Glass J.I."/>
            <person name="Rusch D."/>
            <person name="Podicherti R."/>
            <person name="Tsui H.-C.T."/>
            <person name="Winkler M.E."/>
        </authorList>
    </citation>
    <scope>NUCLEOTIDE SEQUENCE</scope>
</reference>